<dbReference type="Ensembl" id="ENSCVAT00000021010.1">
    <property type="protein sequence ID" value="ENSCVAP00000013468.1"/>
    <property type="gene ID" value="ENSCVAG00000015972.1"/>
</dbReference>
<dbReference type="GeneTree" id="ENSGT00940000164599"/>
<accession>A0A3Q2D4R8</accession>
<dbReference type="PROSITE" id="PS50041">
    <property type="entry name" value="C_TYPE_LECTIN_2"/>
    <property type="match status" value="1"/>
</dbReference>
<reference evidence="3" key="2">
    <citation type="submission" date="2025-09" db="UniProtKB">
        <authorList>
            <consortium name="Ensembl"/>
        </authorList>
    </citation>
    <scope>IDENTIFICATION</scope>
</reference>
<feature type="domain" description="C-type lectin" evidence="2">
    <location>
        <begin position="39"/>
        <end position="157"/>
    </location>
</feature>
<dbReference type="Gene3D" id="3.10.100.10">
    <property type="entry name" value="Mannose-Binding Protein A, subunit A"/>
    <property type="match status" value="1"/>
</dbReference>
<dbReference type="InterPro" id="IPR016187">
    <property type="entry name" value="CTDL_fold"/>
</dbReference>
<evidence type="ECO:0000313" key="3">
    <source>
        <dbReference type="Ensembl" id="ENSCVAP00000013468.1"/>
    </source>
</evidence>
<evidence type="ECO:0000313" key="4">
    <source>
        <dbReference type="Proteomes" id="UP000265020"/>
    </source>
</evidence>
<evidence type="ECO:0000259" key="2">
    <source>
        <dbReference type="PROSITE" id="PS50041"/>
    </source>
</evidence>
<feature type="chain" id="PRO_5018716292" description="C-type lectin domain-containing protein" evidence="1">
    <location>
        <begin position="20"/>
        <end position="159"/>
    </location>
</feature>
<dbReference type="Proteomes" id="UP000265020">
    <property type="component" value="Unassembled WGS sequence"/>
</dbReference>
<sequence>MKLLTLSFLLCALLALSLAAEKSHVVKRATSCPSGWTKYGSRCYLYVAASYTWAQAERYCVAQGGNLASVRSSTEYNWLRSYIYSRARSYRMTWIGGSDAQQERYWFWSDGTPFRYNSWCSGMPRTSSSYNCLVMNYSACRCSLDYPCTHRYPFVCVRK</sequence>
<dbReference type="CDD" id="cd00037">
    <property type="entry name" value="CLECT"/>
    <property type="match status" value="1"/>
</dbReference>
<dbReference type="InterPro" id="IPR001304">
    <property type="entry name" value="C-type_lectin-like"/>
</dbReference>
<dbReference type="PANTHER" id="PTHR22803">
    <property type="entry name" value="MANNOSE, PHOSPHOLIPASE, LECTIN RECEPTOR RELATED"/>
    <property type="match status" value="1"/>
</dbReference>
<dbReference type="SMART" id="SM00034">
    <property type="entry name" value="CLECT"/>
    <property type="match status" value="1"/>
</dbReference>
<name>A0A3Q2D4R8_CYPVA</name>
<dbReference type="OMA" id="NCLHINY"/>
<organism evidence="3 4">
    <name type="scientific">Cyprinodon variegatus</name>
    <name type="common">Sheepshead minnow</name>
    <dbReference type="NCBI Taxonomy" id="28743"/>
    <lineage>
        <taxon>Eukaryota</taxon>
        <taxon>Metazoa</taxon>
        <taxon>Chordata</taxon>
        <taxon>Craniata</taxon>
        <taxon>Vertebrata</taxon>
        <taxon>Euteleostomi</taxon>
        <taxon>Actinopterygii</taxon>
        <taxon>Neopterygii</taxon>
        <taxon>Teleostei</taxon>
        <taxon>Neoteleostei</taxon>
        <taxon>Acanthomorphata</taxon>
        <taxon>Ovalentaria</taxon>
        <taxon>Atherinomorphae</taxon>
        <taxon>Cyprinodontiformes</taxon>
        <taxon>Cyprinodontidae</taxon>
        <taxon>Cyprinodon</taxon>
    </lineage>
</organism>
<dbReference type="Pfam" id="PF00059">
    <property type="entry name" value="Lectin_C"/>
    <property type="match status" value="1"/>
</dbReference>
<evidence type="ECO:0000256" key="1">
    <source>
        <dbReference type="SAM" id="SignalP"/>
    </source>
</evidence>
<feature type="signal peptide" evidence="1">
    <location>
        <begin position="1"/>
        <end position="19"/>
    </location>
</feature>
<dbReference type="AlphaFoldDB" id="A0A3Q2D4R8"/>
<dbReference type="InterPro" id="IPR050111">
    <property type="entry name" value="C-type_lectin/snaclec_domain"/>
</dbReference>
<proteinExistence type="predicted"/>
<dbReference type="PRINTS" id="PR01504">
    <property type="entry name" value="PNCREATITSAP"/>
</dbReference>
<keyword evidence="1" id="KW-0732">Signal</keyword>
<dbReference type="SUPFAM" id="SSF56436">
    <property type="entry name" value="C-type lectin-like"/>
    <property type="match status" value="1"/>
</dbReference>
<dbReference type="InterPro" id="IPR016186">
    <property type="entry name" value="C-type_lectin-like/link_sf"/>
</dbReference>
<keyword evidence="4" id="KW-1185">Reference proteome</keyword>
<protein>
    <recommendedName>
        <fullName evidence="2">C-type lectin domain-containing protein</fullName>
    </recommendedName>
</protein>
<reference evidence="3" key="1">
    <citation type="submission" date="2025-08" db="UniProtKB">
        <authorList>
            <consortium name="Ensembl"/>
        </authorList>
    </citation>
    <scope>IDENTIFICATION</scope>
</reference>